<dbReference type="SUPFAM" id="SSF54909">
    <property type="entry name" value="Dimeric alpha+beta barrel"/>
    <property type="match status" value="1"/>
</dbReference>
<keyword evidence="2" id="KW-1185">Reference proteome</keyword>
<organism evidence="1 2">
    <name type="scientific">Luteimonas salinilitoris</name>
    <dbReference type="NCBI Taxonomy" id="3237697"/>
    <lineage>
        <taxon>Bacteria</taxon>
        <taxon>Pseudomonadati</taxon>
        <taxon>Pseudomonadota</taxon>
        <taxon>Gammaproteobacteria</taxon>
        <taxon>Lysobacterales</taxon>
        <taxon>Lysobacteraceae</taxon>
        <taxon>Luteimonas</taxon>
    </lineage>
</organism>
<proteinExistence type="predicted"/>
<dbReference type="PANTHER" id="PTHR43239:SF1">
    <property type="entry name" value="UPF0734 PROTEIN DDB_G0273871_DDB_G0273177"/>
    <property type="match status" value="1"/>
</dbReference>
<dbReference type="InterPro" id="IPR011008">
    <property type="entry name" value="Dimeric_a/b-barrel"/>
</dbReference>
<sequence length="120" mass="14001">MRHCLVLDLHDDPDLIAQYEAHHRDVWPEVLAHLRAHGVRELEIFRLGTRLVMVMDTDDAVFDAEAMADAERGHPRLREWEALMWRFQKPTPWTPAGRKWTPMTPIFRLTDAAPGAQPER</sequence>
<reference evidence="1 2" key="1">
    <citation type="submission" date="2024-07" db="EMBL/GenBank/DDBJ databases">
        <title>Luteimonas salilacus sp. nov., isolated from the shore soil of Salt Lake in Tibet of China.</title>
        <authorList>
            <person name="Zhang X."/>
            <person name="Li A."/>
        </authorList>
    </citation>
    <scope>NUCLEOTIDE SEQUENCE [LARGE SCALE GENOMIC DNA]</scope>
    <source>
        <strain evidence="1 2">B3-2-R+30</strain>
    </source>
</reference>
<dbReference type="InterPro" id="IPR008000">
    <property type="entry name" value="Rham/fucose_mutarotase"/>
</dbReference>
<dbReference type="RefSeq" id="WP_370563521.1">
    <property type="nucleotide sequence ID" value="NZ_JBFWIB010000004.1"/>
</dbReference>
<accession>A0ABV4HRN0</accession>
<dbReference type="Proteomes" id="UP001566331">
    <property type="component" value="Unassembled WGS sequence"/>
</dbReference>
<comment type="caution">
    <text evidence="1">The sequence shown here is derived from an EMBL/GenBank/DDBJ whole genome shotgun (WGS) entry which is preliminary data.</text>
</comment>
<dbReference type="EMBL" id="JBFWIC010000007">
    <property type="protein sequence ID" value="MEZ0474362.1"/>
    <property type="molecule type" value="Genomic_DNA"/>
</dbReference>
<gene>
    <name evidence="1" type="ORF">AB6713_06985</name>
</gene>
<evidence type="ECO:0000313" key="2">
    <source>
        <dbReference type="Proteomes" id="UP001566331"/>
    </source>
</evidence>
<dbReference type="Gene3D" id="3.30.70.100">
    <property type="match status" value="1"/>
</dbReference>
<name>A0ABV4HRN0_9GAMM</name>
<dbReference type="InterPro" id="IPR052996">
    <property type="entry name" value="Carb_Metab_Mutarotase"/>
</dbReference>
<protein>
    <submittedName>
        <fullName evidence="1">L-rhamnose mutarotase</fullName>
    </submittedName>
</protein>
<dbReference type="Pfam" id="PF05336">
    <property type="entry name" value="rhaM"/>
    <property type="match status" value="1"/>
</dbReference>
<evidence type="ECO:0000313" key="1">
    <source>
        <dbReference type="EMBL" id="MEZ0474362.1"/>
    </source>
</evidence>
<dbReference type="PANTHER" id="PTHR43239">
    <property type="entry name" value="UPF0734 PROTEIN DDB_G0273871/DDB_G0273177"/>
    <property type="match status" value="1"/>
</dbReference>